<dbReference type="SMART" id="SM00354">
    <property type="entry name" value="HTH_LACI"/>
    <property type="match status" value="1"/>
</dbReference>
<dbReference type="PROSITE" id="PS00356">
    <property type="entry name" value="HTH_LACI_1"/>
    <property type="match status" value="1"/>
</dbReference>
<name>A0ABT9BUI8_9MICO</name>
<dbReference type="RefSeq" id="WP_305003505.1">
    <property type="nucleotide sequence ID" value="NZ_JAUQUB010000003.1"/>
</dbReference>
<evidence type="ECO:0000313" key="5">
    <source>
        <dbReference type="EMBL" id="MDO7883075.1"/>
    </source>
</evidence>
<dbReference type="PANTHER" id="PTHR30146:SF153">
    <property type="entry name" value="LACTOSE OPERON REPRESSOR"/>
    <property type="match status" value="1"/>
</dbReference>
<keyword evidence="6" id="KW-1185">Reference proteome</keyword>
<dbReference type="Proteomes" id="UP001241072">
    <property type="component" value="Unassembled WGS sequence"/>
</dbReference>
<gene>
    <name evidence="5" type="ORF">Q5716_12625</name>
</gene>
<dbReference type="InterPro" id="IPR046335">
    <property type="entry name" value="LacI/GalR-like_sensor"/>
</dbReference>
<comment type="caution">
    <text evidence="5">The sequence shown here is derived from an EMBL/GenBank/DDBJ whole genome shotgun (WGS) entry which is preliminary data.</text>
</comment>
<feature type="domain" description="HTH lacI-type" evidence="4">
    <location>
        <begin position="5"/>
        <end position="59"/>
    </location>
</feature>
<dbReference type="Gene3D" id="1.10.260.40">
    <property type="entry name" value="lambda repressor-like DNA-binding domains"/>
    <property type="match status" value="1"/>
</dbReference>
<dbReference type="InterPro" id="IPR000843">
    <property type="entry name" value="HTH_LacI"/>
</dbReference>
<evidence type="ECO:0000256" key="2">
    <source>
        <dbReference type="ARBA" id="ARBA00023125"/>
    </source>
</evidence>
<dbReference type="PANTHER" id="PTHR30146">
    <property type="entry name" value="LACI-RELATED TRANSCRIPTIONAL REPRESSOR"/>
    <property type="match status" value="1"/>
</dbReference>
<dbReference type="GO" id="GO:0003677">
    <property type="term" value="F:DNA binding"/>
    <property type="evidence" value="ECO:0007669"/>
    <property type="project" value="UniProtKB-KW"/>
</dbReference>
<dbReference type="Pfam" id="PF00356">
    <property type="entry name" value="LacI"/>
    <property type="match status" value="1"/>
</dbReference>
<dbReference type="PROSITE" id="PS50932">
    <property type="entry name" value="HTH_LACI_2"/>
    <property type="match status" value="1"/>
</dbReference>
<sequence>MSKRQTLLDIANRAGVSPRTVSNVVNGYVPVSDKLRKRVEQAVEDLGYRPNFMARSLRNGRTGLMALVVPEIDVPYFAELSRTIIEEADALGYRVMIDQTAGQMVRERAHIANATQSTLFDGIIFSPLALSPSDLADIAGSTPFVVLGEHSHGGLFDHVALDNVQAAADVIAHLHSIGRTRIAAIGQGVGPSDGTKQLRYDGYVRGLEQVGLPFDPGLVPQSSRRHRELGFDATMQLLDRTDFDALFCFSDLIAIGAMRALASRGIRVPEDVAVVGWDDIAEAEFSNPPLTSVAPDKSVLAKTTLGYLIDRMSDPAIAPRDFVVPHTLQIRESSVGVAL</sequence>
<reference evidence="5 6" key="1">
    <citation type="submission" date="2023-07" db="EMBL/GenBank/DDBJ databases">
        <title>Protaetiibacter sp. nov WY-16 isolated from soil.</title>
        <authorList>
            <person name="Liu B."/>
            <person name="Wan Y."/>
        </authorList>
    </citation>
    <scope>NUCLEOTIDE SEQUENCE [LARGE SCALE GENOMIC DNA]</scope>
    <source>
        <strain evidence="5 6">WY-16</strain>
    </source>
</reference>
<dbReference type="SUPFAM" id="SSF47413">
    <property type="entry name" value="lambda repressor-like DNA-binding domains"/>
    <property type="match status" value="1"/>
</dbReference>
<keyword evidence="3" id="KW-0804">Transcription</keyword>
<evidence type="ECO:0000313" key="6">
    <source>
        <dbReference type="Proteomes" id="UP001241072"/>
    </source>
</evidence>
<accession>A0ABT9BUI8</accession>
<proteinExistence type="predicted"/>
<evidence type="ECO:0000256" key="1">
    <source>
        <dbReference type="ARBA" id="ARBA00023015"/>
    </source>
</evidence>
<dbReference type="EMBL" id="JAUQUB010000003">
    <property type="protein sequence ID" value="MDO7883075.1"/>
    <property type="molecule type" value="Genomic_DNA"/>
</dbReference>
<keyword evidence="2 5" id="KW-0238">DNA-binding</keyword>
<dbReference type="InterPro" id="IPR010982">
    <property type="entry name" value="Lambda_DNA-bd_dom_sf"/>
</dbReference>
<dbReference type="SUPFAM" id="SSF53822">
    <property type="entry name" value="Periplasmic binding protein-like I"/>
    <property type="match status" value="1"/>
</dbReference>
<keyword evidence="1" id="KW-0805">Transcription regulation</keyword>
<protein>
    <submittedName>
        <fullName evidence="5">LacI family DNA-binding transcriptional regulator</fullName>
    </submittedName>
</protein>
<organism evidence="5 6">
    <name type="scientific">Antiquaquibacter soli</name>
    <dbReference type="NCBI Taxonomy" id="3064523"/>
    <lineage>
        <taxon>Bacteria</taxon>
        <taxon>Bacillati</taxon>
        <taxon>Actinomycetota</taxon>
        <taxon>Actinomycetes</taxon>
        <taxon>Micrococcales</taxon>
        <taxon>Microbacteriaceae</taxon>
        <taxon>Antiquaquibacter</taxon>
    </lineage>
</organism>
<dbReference type="CDD" id="cd06267">
    <property type="entry name" value="PBP1_LacI_sugar_binding-like"/>
    <property type="match status" value="1"/>
</dbReference>
<dbReference type="Pfam" id="PF13377">
    <property type="entry name" value="Peripla_BP_3"/>
    <property type="match status" value="1"/>
</dbReference>
<dbReference type="InterPro" id="IPR028082">
    <property type="entry name" value="Peripla_BP_I"/>
</dbReference>
<dbReference type="Gene3D" id="3.40.50.2300">
    <property type="match status" value="2"/>
</dbReference>
<evidence type="ECO:0000256" key="3">
    <source>
        <dbReference type="ARBA" id="ARBA00023163"/>
    </source>
</evidence>
<dbReference type="CDD" id="cd01392">
    <property type="entry name" value="HTH_LacI"/>
    <property type="match status" value="1"/>
</dbReference>
<evidence type="ECO:0000259" key="4">
    <source>
        <dbReference type="PROSITE" id="PS50932"/>
    </source>
</evidence>